<dbReference type="InterPro" id="IPR051010">
    <property type="entry name" value="BCAA_transport"/>
</dbReference>
<dbReference type="CDD" id="cd06339">
    <property type="entry name" value="PBP1_YraM_LppC_lipoprotein-like"/>
    <property type="match status" value="1"/>
</dbReference>
<accession>A0A520XH69</accession>
<sequence>MNRIKILFLCSVIFFTVFIFSLYTCKSAAAKNGNASNKESVIRIALVMPVEGSYAFFGKQFVNGMLLSLKKKEASKVKFIIVNLPLSAGKTSISGLFKSLNKQGVSAIIGPLFAGQLKYFAKYSDEFKIPVITPSPVVPKNYLSHFVFSYGMTLKQEIKTNMKYAYEHGIKSVSVIYPYYGYGPLTLKYIIFYAKKFGITLLNKTAYNRNTVDFFNNFENLVIFNAITNRNVTAAERAELGVTKYDLMNGITKSKPNIPFGGLFVLGGKSKLKLILTQLVYYNITGFPLFALSSIDSRRFMEKNAFYMENSFFSDGFFKHAHNAIVKKFSSAYKKSYGKAPNILSAEGYDIGKIVIKASALESNAVGSSPSNQKAPKGVSFYKAILKIKKIKGVCGVINLKNNIFHKSLYLFNYKNGKIYILKNPLE</sequence>
<comment type="caution">
    <text evidence="4">The sequence shown here is derived from an EMBL/GenBank/DDBJ whole genome shotgun (WGS) entry which is preliminary data.</text>
</comment>
<dbReference type="PANTHER" id="PTHR30483">
    <property type="entry name" value="LEUCINE-SPECIFIC-BINDING PROTEIN"/>
    <property type="match status" value="1"/>
</dbReference>
<proteinExistence type="inferred from homology"/>
<dbReference type="SUPFAM" id="SSF53822">
    <property type="entry name" value="Periplasmic binding protein-like I"/>
    <property type="match status" value="1"/>
</dbReference>
<dbReference type="Gene3D" id="3.40.50.2300">
    <property type="match status" value="4"/>
</dbReference>
<dbReference type="InterPro" id="IPR028081">
    <property type="entry name" value="Leu-bd"/>
</dbReference>
<name>A0A520XH69_9DELT</name>
<dbReference type="InterPro" id="IPR028082">
    <property type="entry name" value="Peripla_BP_I"/>
</dbReference>
<dbReference type="PANTHER" id="PTHR30483:SF6">
    <property type="entry name" value="PERIPLASMIC BINDING PROTEIN OF ABC TRANSPORTER FOR NATURAL AMINO ACIDS"/>
    <property type="match status" value="1"/>
</dbReference>
<organism evidence="4 5">
    <name type="scientific">Candidatus Acidulodesulfobacterium acidiphilum</name>
    <dbReference type="NCBI Taxonomy" id="2597224"/>
    <lineage>
        <taxon>Bacteria</taxon>
        <taxon>Deltaproteobacteria</taxon>
        <taxon>Candidatus Acidulodesulfobacterales</taxon>
        <taxon>Candidatus Acidulodesulfobacterium</taxon>
    </lineage>
</organism>
<dbReference type="Proteomes" id="UP000322454">
    <property type="component" value="Unassembled WGS sequence"/>
</dbReference>
<comment type="similarity">
    <text evidence="1">Belongs to the leucine-binding protein family.</text>
</comment>
<dbReference type="Pfam" id="PF13458">
    <property type="entry name" value="Peripla_BP_6"/>
    <property type="match status" value="1"/>
</dbReference>
<evidence type="ECO:0000259" key="3">
    <source>
        <dbReference type="Pfam" id="PF13458"/>
    </source>
</evidence>
<dbReference type="EMBL" id="SHMQ01000001">
    <property type="protein sequence ID" value="RZV40519.1"/>
    <property type="molecule type" value="Genomic_DNA"/>
</dbReference>
<evidence type="ECO:0000256" key="1">
    <source>
        <dbReference type="ARBA" id="ARBA00010062"/>
    </source>
</evidence>
<gene>
    <name evidence="4" type="ORF">EVJ48_00945</name>
</gene>
<evidence type="ECO:0000313" key="5">
    <source>
        <dbReference type="Proteomes" id="UP000322454"/>
    </source>
</evidence>
<feature type="domain" description="Leucine-binding protein" evidence="3">
    <location>
        <begin position="42"/>
        <end position="417"/>
    </location>
</feature>
<protein>
    <submittedName>
        <fullName evidence="4">Amino acid ABC transporter substrate-binding protein</fullName>
    </submittedName>
</protein>
<evidence type="ECO:0000313" key="4">
    <source>
        <dbReference type="EMBL" id="RZV40519.1"/>
    </source>
</evidence>
<reference evidence="4 5" key="1">
    <citation type="submission" date="2019-01" db="EMBL/GenBank/DDBJ databases">
        <title>Insights into ecological role of a new deltaproteobacterial order Candidatus Sinidesulfobacterales (Sva0485) by metagenomics and metatranscriptomics.</title>
        <authorList>
            <person name="Tan S."/>
            <person name="Liu J."/>
            <person name="Fang Y."/>
            <person name="Hedlund B."/>
            <person name="Lian Z.-H."/>
            <person name="Huang L.-Y."/>
            <person name="Li J.-T."/>
            <person name="Huang L.-N."/>
            <person name="Li W.-J."/>
            <person name="Jiang H.-C."/>
            <person name="Dong H.-L."/>
            <person name="Shu W.-S."/>
        </authorList>
    </citation>
    <scope>NUCLEOTIDE SEQUENCE [LARGE SCALE GENOMIC DNA]</scope>
    <source>
        <strain evidence="4">AP4</strain>
    </source>
</reference>
<evidence type="ECO:0000256" key="2">
    <source>
        <dbReference type="ARBA" id="ARBA00022729"/>
    </source>
</evidence>
<keyword evidence="2" id="KW-0732">Signal</keyword>
<dbReference type="AlphaFoldDB" id="A0A520XH69"/>